<name>A0A8S1NDS1_PARPR</name>
<proteinExistence type="predicted"/>
<dbReference type="Proteomes" id="UP000688137">
    <property type="component" value="Unassembled WGS sequence"/>
</dbReference>
<evidence type="ECO:0000313" key="2">
    <source>
        <dbReference type="Proteomes" id="UP000688137"/>
    </source>
</evidence>
<dbReference type="PANTHER" id="PTHR20930:SF0">
    <property type="entry name" value="PROTEIN ILRUN"/>
    <property type="match status" value="1"/>
</dbReference>
<protein>
    <submittedName>
        <fullName evidence="1">Uncharacterized protein</fullName>
    </submittedName>
</protein>
<sequence>MASQQIKLNHGQKSCFIEFKEYDKLYVLKEYLSQVFKLAKFRLYYKEKDTEVYIESEKQYMDMVNSGDVQELFLVEDNQKDKNYFDFFMQQLFTNNVCCENDQSGCVICQEKKQVKTEEFNQLVKECLNELINKEDFQAFCKKQFKRTIQDVDLFLELFSKLSKPIKQIITIQPSQQQQLQNYQNQQISAIRQANTPVQSQFYKQQIMNKSINLHRLSELQQQNPKSQVLHQGSSYIKSSMIQGTIPEYSVRYEKKEDKIQEFNADVYVKIEISIINNGMKRWPDGVYIKQVGHYPQNYQYVPSLNPNDRRSLSLQFQTPINAGAYTFTWVLFYKDETDQEKRIGSRCITEFKVKEFNRAQKAQKCVDMISNRIFQNRGKKEIRNKVEEFMQKYPQMGIQQIINMVSEELDQP</sequence>
<evidence type="ECO:0000313" key="1">
    <source>
        <dbReference type="EMBL" id="CAD8084894.1"/>
    </source>
</evidence>
<comment type="caution">
    <text evidence="1">The sequence shown here is derived from an EMBL/GenBank/DDBJ whole genome shotgun (WGS) entry which is preliminary data.</text>
</comment>
<dbReference type="AlphaFoldDB" id="A0A8S1NDS1"/>
<dbReference type="PANTHER" id="PTHR20930">
    <property type="entry name" value="OVARIAN CARCINOMA ANTIGEN CA125-RELATED"/>
    <property type="match status" value="1"/>
</dbReference>
<dbReference type="OMA" id="NVCCEND"/>
<gene>
    <name evidence="1" type="ORF">PPRIM_AZ9-3.1.T0730042</name>
</gene>
<organism evidence="1 2">
    <name type="scientific">Paramecium primaurelia</name>
    <dbReference type="NCBI Taxonomy" id="5886"/>
    <lineage>
        <taxon>Eukaryota</taxon>
        <taxon>Sar</taxon>
        <taxon>Alveolata</taxon>
        <taxon>Ciliophora</taxon>
        <taxon>Intramacronucleata</taxon>
        <taxon>Oligohymenophorea</taxon>
        <taxon>Peniculida</taxon>
        <taxon>Parameciidae</taxon>
        <taxon>Paramecium</taxon>
    </lineage>
</organism>
<keyword evidence="2" id="KW-1185">Reference proteome</keyword>
<reference evidence="1" key="1">
    <citation type="submission" date="2021-01" db="EMBL/GenBank/DDBJ databases">
        <authorList>
            <consortium name="Genoscope - CEA"/>
            <person name="William W."/>
        </authorList>
    </citation>
    <scope>NUCLEOTIDE SEQUENCE</scope>
</reference>
<dbReference type="EMBL" id="CAJJDM010000076">
    <property type="protein sequence ID" value="CAD8084894.1"/>
    <property type="molecule type" value="Genomic_DNA"/>
</dbReference>
<accession>A0A8S1NDS1</accession>